<reference evidence="2 3" key="1">
    <citation type="submission" date="2024-08" db="EMBL/GenBank/DDBJ databases">
        <authorList>
            <person name="Cucini C."/>
            <person name="Frati F."/>
        </authorList>
    </citation>
    <scope>NUCLEOTIDE SEQUENCE [LARGE SCALE GENOMIC DNA]</scope>
</reference>
<keyword evidence="3" id="KW-1185">Reference proteome</keyword>
<name>A0ABP1PQH2_9HEXA</name>
<evidence type="ECO:0000313" key="3">
    <source>
        <dbReference type="Proteomes" id="UP001642540"/>
    </source>
</evidence>
<accession>A0ABP1PQH2</accession>
<feature type="transmembrane region" description="Helical" evidence="1">
    <location>
        <begin position="233"/>
        <end position="254"/>
    </location>
</feature>
<dbReference type="EMBL" id="CAXLJM020000004">
    <property type="protein sequence ID" value="CAL8071041.1"/>
    <property type="molecule type" value="Genomic_DNA"/>
</dbReference>
<sequence length="316" mass="36628">MLWIVLSGLWGVHQYFNIHDTASLRGVKSQAKAFIIVTAVLRAKYLYQFTNTKRLTKLLNIFKSERFYSFFHSQKNSNWLRYIRFTSLLSIIAICCSGLNVIPTTVLMEEGWRWDYVLLAHDYSLKRFFSGWLIKEGEICEIWPGIWSSTTIPLGLLGILLGLCGMTCDTFMLDIMLCSSLELLRTTEDFTVESEPPDVDIPHGIEYIKTAFMDMITAAHQVSTLSCKMEKTLLWSYTFHAAFWCIGTAYGLHLLDKKDWAPAIVFATYTFKLLLYLLIRCHVARKCRRFSKWVVYRIVQDHEQNRGLRRRTPAAG</sequence>
<evidence type="ECO:0000313" key="2">
    <source>
        <dbReference type="EMBL" id="CAL8071041.1"/>
    </source>
</evidence>
<keyword evidence="1" id="KW-0472">Membrane</keyword>
<feature type="transmembrane region" description="Helical" evidence="1">
    <location>
        <begin position="260"/>
        <end position="279"/>
    </location>
</feature>
<protein>
    <submittedName>
        <fullName evidence="2">Uncharacterized protein</fullName>
    </submittedName>
</protein>
<comment type="caution">
    <text evidence="2">The sequence shown here is derived from an EMBL/GenBank/DDBJ whole genome shotgun (WGS) entry which is preliminary data.</text>
</comment>
<organism evidence="2 3">
    <name type="scientific">Orchesella dallaii</name>
    <dbReference type="NCBI Taxonomy" id="48710"/>
    <lineage>
        <taxon>Eukaryota</taxon>
        <taxon>Metazoa</taxon>
        <taxon>Ecdysozoa</taxon>
        <taxon>Arthropoda</taxon>
        <taxon>Hexapoda</taxon>
        <taxon>Collembola</taxon>
        <taxon>Entomobryomorpha</taxon>
        <taxon>Entomobryoidea</taxon>
        <taxon>Orchesellidae</taxon>
        <taxon>Orchesellinae</taxon>
        <taxon>Orchesella</taxon>
    </lineage>
</organism>
<dbReference type="Proteomes" id="UP001642540">
    <property type="component" value="Unassembled WGS sequence"/>
</dbReference>
<feature type="transmembrane region" description="Helical" evidence="1">
    <location>
        <begin position="82"/>
        <end position="102"/>
    </location>
</feature>
<keyword evidence="1" id="KW-1133">Transmembrane helix</keyword>
<evidence type="ECO:0000256" key="1">
    <source>
        <dbReference type="SAM" id="Phobius"/>
    </source>
</evidence>
<gene>
    <name evidence="2" type="ORF">ODALV1_LOCUS1536</name>
</gene>
<keyword evidence="1" id="KW-0812">Transmembrane</keyword>
<proteinExistence type="predicted"/>